<proteinExistence type="inferred from homology"/>
<accession>A0A1Y1IGQ6</accession>
<evidence type="ECO:0000256" key="2">
    <source>
        <dbReference type="ARBA" id="ARBA00022942"/>
    </source>
</evidence>
<sequence length="453" mass="49791">MATNGDTEIAEVDAMATDEAAPADDAPPAETAAELKADTKTLEKGVEKQATDPESALEIFGRIMADDSAGAEALRVKEQAIQATGDILASQGKAQELRELLKSLRPFFGLIPKAKTAKIVRTIIDQVAKVPNSTHVQVELCKEQVEWTKQEKRSFLRQRVESRLAALYMEIGEFQGALQLIGSLLREVKRLDDKLLLVEIHLLESKLHHGLRNLPKAKAALTAARTAANSIYVPPAQQGLIDMQSGTLHAEEKDYKTGYSYFYEAFEAFSALDDPKAVLCLKYMLLCKVMTNQAEDVNSIISSKGGLKYTGPEVDALKAVATAHSKRSLADFERALQDHGEQLKGDAIIEHHLAALYDTLLQQNLIRIIEPYSRVELTHVAKLINLPQPKVEAKLSQMILDHRFAGTLDQGAGVLIIFDDLPPDTIYPTALETIENMGKVVDSLYRKSAKIAA</sequence>
<dbReference type="GO" id="GO:0005198">
    <property type="term" value="F:structural molecule activity"/>
    <property type="evidence" value="ECO:0000318"/>
    <property type="project" value="GO_Central"/>
</dbReference>
<dbReference type="SMART" id="SM00088">
    <property type="entry name" value="PINT"/>
    <property type="match status" value="1"/>
</dbReference>
<dbReference type="GO" id="GO:0008541">
    <property type="term" value="C:proteasome regulatory particle, lid subcomplex"/>
    <property type="evidence" value="ECO:0000318"/>
    <property type="project" value="GO_Central"/>
</dbReference>
<protein>
    <submittedName>
        <fullName evidence="5">26S proteasome regulatory subunit N6</fullName>
    </submittedName>
</protein>
<dbReference type="STRING" id="105231.A0A1Y1IGQ6"/>
<keyword evidence="2 5" id="KW-0647">Proteasome</keyword>
<evidence type="ECO:0000313" key="5">
    <source>
        <dbReference type="EMBL" id="GAQ89823.1"/>
    </source>
</evidence>
<feature type="compositionally biased region" description="Low complexity" evidence="3">
    <location>
        <begin position="17"/>
        <end position="31"/>
    </location>
</feature>
<evidence type="ECO:0000256" key="1">
    <source>
        <dbReference type="ARBA" id="ARBA00007454"/>
    </source>
</evidence>
<dbReference type="PROSITE" id="PS50250">
    <property type="entry name" value="PCI"/>
    <property type="match status" value="1"/>
</dbReference>
<dbReference type="Pfam" id="PF18055">
    <property type="entry name" value="RPN6_N"/>
    <property type="match status" value="1"/>
</dbReference>
<dbReference type="FunFam" id="1.25.40.570:FF:000007">
    <property type="entry name" value="26S proteasome non-ATPase regulatory subunit 11"/>
    <property type="match status" value="1"/>
</dbReference>
<feature type="region of interest" description="Disordered" evidence="3">
    <location>
        <begin position="1"/>
        <end position="31"/>
    </location>
</feature>
<dbReference type="InterPro" id="IPR000717">
    <property type="entry name" value="PCI_dom"/>
</dbReference>
<organism evidence="5 6">
    <name type="scientific">Klebsormidium nitens</name>
    <name type="common">Green alga</name>
    <name type="synonym">Ulothrix nitens</name>
    <dbReference type="NCBI Taxonomy" id="105231"/>
    <lineage>
        <taxon>Eukaryota</taxon>
        <taxon>Viridiplantae</taxon>
        <taxon>Streptophyta</taxon>
        <taxon>Klebsormidiophyceae</taxon>
        <taxon>Klebsormidiales</taxon>
        <taxon>Klebsormidiaceae</taxon>
        <taxon>Klebsormidium</taxon>
    </lineage>
</organism>
<dbReference type="Pfam" id="PF01399">
    <property type="entry name" value="PCI"/>
    <property type="match status" value="1"/>
</dbReference>
<dbReference type="Gene3D" id="1.25.40.570">
    <property type="match status" value="1"/>
</dbReference>
<dbReference type="EMBL" id="DF237515">
    <property type="protein sequence ID" value="GAQ89823.1"/>
    <property type="molecule type" value="Genomic_DNA"/>
</dbReference>
<dbReference type="SMART" id="SM00753">
    <property type="entry name" value="PAM"/>
    <property type="match status" value="1"/>
</dbReference>
<gene>
    <name evidence="5" type="ORF">KFL_005660070</name>
</gene>
<feature type="domain" description="PCI" evidence="4">
    <location>
        <begin position="254"/>
        <end position="422"/>
    </location>
</feature>
<dbReference type="Pfam" id="PF18503">
    <property type="entry name" value="RPN6_C_helix"/>
    <property type="match status" value="1"/>
</dbReference>
<dbReference type="Proteomes" id="UP000054558">
    <property type="component" value="Unassembled WGS sequence"/>
</dbReference>
<dbReference type="InterPro" id="IPR040780">
    <property type="entry name" value="Rpn6_C_helix"/>
</dbReference>
<dbReference type="InterPro" id="IPR050871">
    <property type="entry name" value="26S_Proteasome/COP9_Components"/>
</dbReference>
<dbReference type="SUPFAM" id="SSF46785">
    <property type="entry name" value="Winged helix' DNA-binding domain"/>
    <property type="match status" value="1"/>
</dbReference>
<evidence type="ECO:0000313" key="6">
    <source>
        <dbReference type="Proteomes" id="UP000054558"/>
    </source>
</evidence>
<dbReference type="InterPro" id="IPR040773">
    <property type="entry name" value="Rpn6_N"/>
</dbReference>
<comment type="similarity">
    <text evidence="1">Belongs to the proteasome subunit S9 family.</text>
</comment>
<dbReference type="PANTHER" id="PTHR10678">
    <property type="entry name" value="26S PROTEASOME NON-ATPASE REGULATORY SUBUNIT 11/COP9 SIGNALOSOME COMPLEX SUBUNIT 2"/>
    <property type="match status" value="1"/>
</dbReference>
<evidence type="ECO:0000256" key="3">
    <source>
        <dbReference type="SAM" id="MobiDB-lite"/>
    </source>
</evidence>
<name>A0A1Y1IGQ6_KLENI</name>
<dbReference type="OMA" id="ESKIYHA"/>
<dbReference type="AlphaFoldDB" id="A0A1Y1IGQ6"/>
<evidence type="ECO:0000259" key="4">
    <source>
        <dbReference type="PROSITE" id="PS50250"/>
    </source>
</evidence>
<reference evidence="5 6" key="1">
    <citation type="journal article" date="2014" name="Nat. Commun.">
        <title>Klebsormidium flaccidum genome reveals primary factors for plant terrestrial adaptation.</title>
        <authorList>
            <person name="Hori K."/>
            <person name="Maruyama F."/>
            <person name="Fujisawa T."/>
            <person name="Togashi T."/>
            <person name="Yamamoto N."/>
            <person name="Seo M."/>
            <person name="Sato S."/>
            <person name="Yamada T."/>
            <person name="Mori H."/>
            <person name="Tajima N."/>
            <person name="Moriyama T."/>
            <person name="Ikeuchi M."/>
            <person name="Watanabe M."/>
            <person name="Wada H."/>
            <person name="Kobayashi K."/>
            <person name="Saito M."/>
            <person name="Masuda T."/>
            <person name="Sasaki-Sekimoto Y."/>
            <person name="Mashiguchi K."/>
            <person name="Awai K."/>
            <person name="Shimojima M."/>
            <person name="Masuda S."/>
            <person name="Iwai M."/>
            <person name="Nobusawa T."/>
            <person name="Narise T."/>
            <person name="Kondo S."/>
            <person name="Saito H."/>
            <person name="Sato R."/>
            <person name="Murakawa M."/>
            <person name="Ihara Y."/>
            <person name="Oshima-Yamada Y."/>
            <person name="Ohtaka K."/>
            <person name="Satoh M."/>
            <person name="Sonobe K."/>
            <person name="Ishii M."/>
            <person name="Ohtani R."/>
            <person name="Kanamori-Sato M."/>
            <person name="Honoki R."/>
            <person name="Miyazaki D."/>
            <person name="Mochizuki H."/>
            <person name="Umetsu J."/>
            <person name="Higashi K."/>
            <person name="Shibata D."/>
            <person name="Kamiya Y."/>
            <person name="Sato N."/>
            <person name="Nakamura Y."/>
            <person name="Tabata S."/>
            <person name="Ida S."/>
            <person name="Kurokawa K."/>
            <person name="Ohta H."/>
        </authorList>
    </citation>
    <scope>NUCLEOTIDE SEQUENCE [LARGE SCALE GENOMIC DNA]</scope>
    <source>
        <strain evidence="5 6">NIES-2285</strain>
    </source>
</reference>
<keyword evidence="6" id="KW-1185">Reference proteome</keyword>
<dbReference type="OrthoDB" id="1418352at2759"/>
<dbReference type="InterPro" id="IPR036390">
    <property type="entry name" value="WH_DNA-bd_sf"/>
</dbReference>
<dbReference type="GO" id="GO:0006511">
    <property type="term" value="P:ubiquitin-dependent protein catabolic process"/>
    <property type="evidence" value="ECO:0000318"/>
    <property type="project" value="GO_Central"/>
</dbReference>